<reference evidence="1" key="1">
    <citation type="journal article" date="2023" name="Mol. Ecol. Resour.">
        <title>Chromosome-level genome assembly of a triploid poplar Populus alba 'Berolinensis'.</title>
        <authorList>
            <person name="Chen S."/>
            <person name="Yu Y."/>
            <person name="Wang X."/>
            <person name="Wang S."/>
            <person name="Zhang T."/>
            <person name="Zhou Y."/>
            <person name="He R."/>
            <person name="Meng N."/>
            <person name="Wang Y."/>
            <person name="Liu W."/>
            <person name="Liu Z."/>
            <person name="Liu J."/>
            <person name="Guo Q."/>
            <person name="Huang H."/>
            <person name="Sederoff R.R."/>
            <person name="Wang G."/>
            <person name="Qu G."/>
            <person name="Chen S."/>
        </authorList>
    </citation>
    <scope>NUCLEOTIDE SEQUENCE</scope>
    <source>
        <strain evidence="1">SC-2020</strain>
    </source>
</reference>
<comment type="caution">
    <text evidence="1">The sequence shown here is derived from an EMBL/GenBank/DDBJ whole genome shotgun (WGS) entry which is preliminary data.</text>
</comment>
<proteinExistence type="predicted"/>
<dbReference type="AlphaFoldDB" id="A0AAD6QNM5"/>
<keyword evidence="2" id="KW-1185">Reference proteome</keyword>
<accession>A0AAD6QNM5</accession>
<dbReference type="Proteomes" id="UP001164929">
    <property type="component" value="Chromosome 6"/>
</dbReference>
<name>A0AAD6QNM5_9ROSI</name>
<organism evidence="1 2">
    <name type="scientific">Populus alba x Populus x berolinensis</name>
    <dbReference type="NCBI Taxonomy" id="444605"/>
    <lineage>
        <taxon>Eukaryota</taxon>
        <taxon>Viridiplantae</taxon>
        <taxon>Streptophyta</taxon>
        <taxon>Embryophyta</taxon>
        <taxon>Tracheophyta</taxon>
        <taxon>Spermatophyta</taxon>
        <taxon>Magnoliopsida</taxon>
        <taxon>eudicotyledons</taxon>
        <taxon>Gunneridae</taxon>
        <taxon>Pentapetalae</taxon>
        <taxon>rosids</taxon>
        <taxon>fabids</taxon>
        <taxon>Malpighiales</taxon>
        <taxon>Salicaceae</taxon>
        <taxon>Saliceae</taxon>
        <taxon>Populus</taxon>
    </lineage>
</organism>
<gene>
    <name evidence="1" type="ORF">NC653_016778</name>
</gene>
<dbReference type="EMBL" id="JAQIZT010000006">
    <property type="protein sequence ID" value="KAJ6993746.1"/>
    <property type="molecule type" value="Genomic_DNA"/>
</dbReference>
<sequence length="52" mass="5989">MQYPVASQKSFPCGVLDHVFKPRRLHQLSNSTVMTRMICNSLIEKIEVPPNF</sequence>
<protein>
    <submittedName>
        <fullName evidence="1">Uncharacterized protein</fullName>
    </submittedName>
</protein>
<evidence type="ECO:0000313" key="2">
    <source>
        <dbReference type="Proteomes" id="UP001164929"/>
    </source>
</evidence>
<evidence type="ECO:0000313" key="1">
    <source>
        <dbReference type="EMBL" id="KAJ6993746.1"/>
    </source>
</evidence>